<dbReference type="GO" id="GO:0007059">
    <property type="term" value="P:chromosome segregation"/>
    <property type="evidence" value="ECO:0007669"/>
    <property type="project" value="TreeGrafter"/>
</dbReference>
<evidence type="ECO:0000256" key="3">
    <source>
        <dbReference type="ARBA" id="ARBA00022454"/>
    </source>
</evidence>
<evidence type="ECO:0000256" key="6">
    <source>
        <dbReference type="ARBA" id="ARBA00022776"/>
    </source>
</evidence>
<evidence type="ECO:0000256" key="8">
    <source>
        <dbReference type="ARBA" id="ARBA00023242"/>
    </source>
</evidence>
<evidence type="ECO:0000256" key="2">
    <source>
        <dbReference type="ARBA" id="ARBA00004584"/>
    </source>
</evidence>
<dbReference type="GO" id="GO:0034080">
    <property type="term" value="P:CENP-A containing chromatin assembly"/>
    <property type="evidence" value="ECO:0007669"/>
    <property type="project" value="TreeGrafter"/>
</dbReference>
<feature type="compositionally biased region" description="Basic and acidic residues" evidence="11">
    <location>
        <begin position="1"/>
        <end position="11"/>
    </location>
</feature>
<protein>
    <recommendedName>
        <fullName evidence="12">Mis18 domain-containing protein</fullName>
    </recommendedName>
</protein>
<dbReference type="GO" id="GO:0000775">
    <property type="term" value="C:chromosome, centromeric region"/>
    <property type="evidence" value="ECO:0007669"/>
    <property type="project" value="UniProtKB-SubCell"/>
</dbReference>
<name>A0A316UEE3_9BASI</name>
<evidence type="ECO:0000313" key="13">
    <source>
        <dbReference type="EMBL" id="PWN23580.1"/>
    </source>
</evidence>
<dbReference type="InterPro" id="IPR034752">
    <property type="entry name" value="Mis18"/>
</dbReference>
<dbReference type="GO" id="GO:0005634">
    <property type="term" value="C:nucleus"/>
    <property type="evidence" value="ECO:0007669"/>
    <property type="project" value="UniProtKB-SubCell"/>
</dbReference>
<feature type="region of interest" description="Disordered" evidence="11">
    <location>
        <begin position="1"/>
        <end position="102"/>
    </location>
</feature>
<proteinExistence type="predicted"/>
<organism evidence="13 14">
    <name type="scientific">Pseudomicrostroma glucosiphilum</name>
    <dbReference type="NCBI Taxonomy" id="1684307"/>
    <lineage>
        <taxon>Eukaryota</taxon>
        <taxon>Fungi</taxon>
        <taxon>Dikarya</taxon>
        <taxon>Basidiomycota</taxon>
        <taxon>Ustilaginomycotina</taxon>
        <taxon>Exobasidiomycetes</taxon>
        <taxon>Microstromatales</taxon>
        <taxon>Microstromatales incertae sedis</taxon>
        <taxon>Pseudomicrostroma</taxon>
    </lineage>
</organism>
<evidence type="ECO:0000256" key="5">
    <source>
        <dbReference type="ARBA" id="ARBA00022723"/>
    </source>
</evidence>
<accession>A0A316UEE3</accession>
<dbReference type="OrthoDB" id="74210at2759"/>
<dbReference type="RefSeq" id="XP_025350740.1">
    <property type="nucleotide sequence ID" value="XM_025490762.1"/>
</dbReference>
<keyword evidence="5" id="KW-0479">Metal-binding</keyword>
<gene>
    <name evidence="13" type="ORF">BCV69DRAFT_264734</name>
</gene>
<dbReference type="GO" id="GO:0046872">
    <property type="term" value="F:metal ion binding"/>
    <property type="evidence" value="ECO:0007669"/>
    <property type="project" value="UniProtKB-KW"/>
</dbReference>
<dbReference type="InterPro" id="IPR004910">
    <property type="entry name" value="Yippee/Mis18/Cereblon"/>
</dbReference>
<keyword evidence="3" id="KW-0158">Chromosome</keyword>
<feature type="domain" description="Mis18" evidence="12">
    <location>
        <begin position="118"/>
        <end position="214"/>
    </location>
</feature>
<keyword evidence="6" id="KW-0498">Mitosis</keyword>
<feature type="compositionally biased region" description="Pro residues" evidence="11">
    <location>
        <begin position="58"/>
        <end position="75"/>
    </location>
</feature>
<dbReference type="AlphaFoldDB" id="A0A316UEE3"/>
<evidence type="ECO:0000256" key="9">
    <source>
        <dbReference type="ARBA" id="ARBA00023306"/>
    </source>
</evidence>
<comment type="subcellular location">
    <subcellularLocation>
        <location evidence="2">Chromosome</location>
        <location evidence="2">Centromere</location>
    </subcellularLocation>
    <subcellularLocation>
        <location evidence="1">Nucleus</location>
    </subcellularLocation>
</comment>
<dbReference type="PANTHER" id="PTHR16431:SF1">
    <property type="entry name" value="NEUROGENIC PROTEIN MASTERMIND"/>
    <property type="match status" value="1"/>
</dbReference>
<dbReference type="STRING" id="1684307.A0A316UEE3"/>
<dbReference type="GO" id="GO:0000785">
    <property type="term" value="C:chromatin"/>
    <property type="evidence" value="ECO:0007669"/>
    <property type="project" value="TreeGrafter"/>
</dbReference>
<feature type="compositionally biased region" description="Low complexity" evidence="11">
    <location>
        <begin position="24"/>
        <end position="35"/>
    </location>
</feature>
<dbReference type="PROSITE" id="PS51793">
    <property type="entry name" value="MIS18"/>
    <property type="match status" value="1"/>
</dbReference>
<dbReference type="EMBL" id="KZ819321">
    <property type="protein sequence ID" value="PWN23580.1"/>
    <property type="molecule type" value="Genomic_DNA"/>
</dbReference>
<dbReference type="Pfam" id="PF03226">
    <property type="entry name" value="Yippee-Mis18"/>
    <property type="match status" value="1"/>
</dbReference>
<evidence type="ECO:0000256" key="7">
    <source>
        <dbReference type="ARBA" id="ARBA00022833"/>
    </source>
</evidence>
<evidence type="ECO:0000259" key="12">
    <source>
        <dbReference type="PROSITE" id="PS51793"/>
    </source>
</evidence>
<keyword evidence="9" id="KW-0131">Cell cycle</keyword>
<dbReference type="Proteomes" id="UP000245942">
    <property type="component" value="Unassembled WGS sequence"/>
</dbReference>
<dbReference type="PANTHER" id="PTHR16431">
    <property type="entry name" value="NEUROGENIC PROTEIN MASTERMIND"/>
    <property type="match status" value="1"/>
</dbReference>
<dbReference type="GO" id="GO:0051301">
    <property type="term" value="P:cell division"/>
    <property type="evidence" value="ECO:0007669"/>
    <property type="project" value="UniProtKB-KW"/>
</dbReference>
<evidence type="ECO:0000256" key="10">
    <source>
        <dbReference type="ARBA" id="ARBA00023328"/>
    </source>
</evidence>
<evidence type="ECO:0000313" key="14">
    <source>
        <dbReference type="Proteomes" id="UP000245942"/>
    </source>
</evidence>
<reference evidence="13 14" key="1">
    <citation type="journal article" date="2018" name="Mol. Biol. Evol.">
        <title>Broad Genomic Sampling Reveals a Smut Pathogenic Ancestry of the Fungal Clade Ustilaginomycotina.</title>
        <authorList>
            <person name="Kijpornyongpan T."/>
            <person name="Mondo S.J."/>
            <person name="Barry K."/>
            <person name="Sandor L."/>
            <person name="Lee J."/>
            <person name="Lipzen A."/>
            <person name="Pangilinan J."/>
            <person name="LaButti K."/>
            <person name="Hainaut M."/>
            <person name="Henrissat B."/>
            <person name="Grigoriev I.V."/>
            <person name="Spatafora J.W."/>
            <person name="Aime M.C."/>
        </authorList>
    </citation>
    <scope>NUCLEOTIDE SEQUENCE [LARGE SCALE GENOMIC DNA]</scope>
    <source>
        <strain evidence="13 14">MCA 4718</strain>
    </source>
</reference>
<evidence type="ECO:0000256" key="4">
    <source>
        <dbReference type="ARBA" id="ARBA00022618"/>
    </source>
</evidence>
<feature type="compositionally biased region" description="Pro residues" evidence="11">
    <location>
        <begin position="40"/>
        <end position="51"/>
    </location>
</feature>
<evidence type="ECO:0000256" key="11">
    <source>
        <dbReference type="SAM" id="MobiDB-lite"/>
    </source>
</evidence>
<keyword evidence="7" id="KW-0862">Zinc</keyword>
<keyword evidence="10" id="KW-0137">Centromere</keyword>
<keyword evidence="14" id="KW-1185">Reference proteome</keyword>
<keyword evidence="4" id="KW-0132">Cell division</keyword>
<keyword evidence="8" id="KW-0539">Nucleus</keyword>
<evidence type="ECO:0000256" key="1">
    <source>
        <dbReference type="ARBA" id="ARBA00004123"/>
    </source>
</evidence>
<dbReference type="GeneID" id="37012496"/>
<sequence>MPYASARDKGKARAIQPLQRPEESATSPSSHAASSRVHPYPHPHPPLPPQQPHMTMPLSPPKTSPSPPGLPPFPGEEPNDVFSQAGPSRRPMEHAPAIRGPPIDVDAVETSSTPVEVDLVVQCKACRTIVGDSSAYVAARKDLGLLVLSSVAQHVVLSNTPSTAQDPDLNSLYMPLEITCGSCGSPLGKVYRMTAAGLDELRDGYSFERDRISV</sequence>